<gene>
    <name evidence="1" type="ORF">TNIN_429001</name>
</gene>
<reference evidence="1" key="1">
    <citation type="submission" date="2020-08" db="EMBL/GenBank/DDBJ databases">
        <title>Multicomponent nature underlies the extraordinary mechanical properties of spider dragline silk.</title>
        <authorList>
            <person name="Kono N."/>
            <person name="Nakamura H."/>
            <person name="Mori M."/>
            <person name="Yoshida Y."/>
            <person name="Ohtoshi R."/>
            <person name="Malay A.D."/>
            <person name="Moran D.A.P."/>
            <person name="Tomita M."/>
            <person name="Numata K."/>
            <person name="Arakawa K."/>
        </authorList>
    </citation>
    <scope>NUCLEOTIDE SEQUENCE</scope>
</reference>
<organism evidence="1 2">
    <name type="scientific">Trichonephila inaurata madagascariensis</name>
    <dbReference type="NCBI Taxonomy" id="2747483"/>
    <lineage>
        <taxon>Eukaryota</taxon>
        <taxon>Metazoa</taxon>
        <taxon>Ecdysozoa</taxon>
        <taxon>Arthropoda</taxon>
        <taxon>Chelicerata</taxon>
        <taxon>Arachnida</taxon>
        <taxon>Araneae</taxon>
        <taxon>Araneomorphae</taxon>
        <taxon>Entelegynae</taxon>
        <taxon>Araneoidea</taxon>
        <taxon>Nephilidae</taxon>
        <taxon>Trichonephila</taxon>
        <taxon>Trichonephila inaurata</taxon>
    </lineage>
</organism>
<proteinExistence type="predicted"/>
<accession>A0A8X7C9H1</accession>
<evidence type="ECO:0000313" key="1">
    <source>
        <dbReference type="EMBL" id="GFY62839.1"/>
    </source>
</evidence>
<protein>
    <submittedName>
        <fullName evidence="1">Uncharacterized protein</fullName>
    </submittedName>
</protein>
<keyword evidence="2" id="KW-1185">Reference proteome</keyword>
<comment type="caution">
    <text evidence="1">The sequence shown here is derived from an EMBL/GenBank/DDBJ whole genome shotgun (WGS) entry which is preliminary data.</text>
</comment>
<evidence type="ECO:0000313" key="2">
    <source>
        <dbReference type="Proteomes" id="UP000886998"/>
    </source>
</evidence>
<sequence>MPVFNEPYFSISGLRIRIFNLIVKLVACLLYVIRVVQDRGPSYAVCFDCPPLNATLPKVFDDASVDRPSEHIYCQSMVLCFFCVGNCNPNDVISASLCLIYSPRDEELSFLTLSDVVEK</sequence>
<dbReference type="OrthoDB" id="6537958at2759"/>
<dbReference type="EMBL" id="BMAV01014438">
    <property type="protein sequence ID" value="GFY62839.1"/>
    <property type="molecule type" value="Genomic_DNA"/>
</dbReference>
<dbReference type="AlphaFoldDB" id="A0A8X7C9H1"/>
<dbReference type="Proteomes" id="UP000886998">
    <property type="component" value="Unassembled WGS sequence"/>
</dbReference>
<name>A0A8X7C9H1_9ARAC</name>